<feature type="transmembrane region" description="Helical" evidence="1">
    <location>
        <begin position="184"/>
        <end position="215"/>
    </location>
</feature>
<keyword evidence="1" id="KW-0812">Transmembrane</keyword>
<keyword evidence="3" id="KW-1185">Reference proteome</keyword>
<reference evidence="2" key="1">
    <citation type="submission" date="2017-07" db="EMBL/GenBank/DDBJ databases">
        <title>Taro Niue Genome Assembly and Annotation.</title>
        <authorList>
            <person name="Atibalentja N."/>
            <person name="Keating K."/>
            <person name="Fields C.J."/>
        </authorList>
    </citation>
    <scope>NUCLEOTIDE SEQUENCE</scope>
    <source>
        <strain evidence="2">Niue_2</strain>
        <tissue evidence="2">Leaf</tissue>
    </source>
</reference>
<dbReference type="Proteomes" id="UP000652761">
    <property type="component" value="Unassembled WGS sequence"/>
</dbReference>
<name>A0A843XT36_COLES</name>
<gene>
    <name evidence="2" type="ORF">Taro_055054</name>
</gene>
<dbReference type="AlphaFoldDB" id="A0A843XT36"/>
<accession>A0A843XT36</accession>
<evidence type="ECO:0000313" key="2">
    <source>
        <dbReference type="EMBL" id="MQM22007.1"/>
    </source>
</evidence>
<protein>
    <submittedName>
        <fullName evidence="2">Uncharacterized protein</fullName>
    </submittedName>
</protein>
<sequence length="287" mass="31137">MALLEELGVGRVAEAAVVPCVVSSSESEYCELLYLSELRVVLASSRVHISLDYFSFWVFRSIGGDANFRVPGGGLGGRVCGFPARFVCVLQEGCSCCRSTSVESVVARCVRAVVARLAVLPRITLCSFWRRFFPGVLCVRLGPPLCCPYGSKCAVGLDCVLFAWHCRMRCYALGRASGFCIGQVALLFVSEFLGCASGTSCVLVVQAICFIPYAWPGLTNGGLVSAVGVWLAVLLVEVSILCWDFPSYMWKRLVVCVSFLCFSLVARGGDAPLWCCVARVHIVATFW</sequence>
<keyword evidence="1" id="KW-0472">Membrane</keyword>
<dbReference type="EMBL" id="NMUH01011957">
    <property type="protein sequence ID" value="MQM22007.1"/>
    <property type="molecule type" value="Genomic_DNA"/>
</dbReference>
<keyword evidence="1" id="KW-1133">Transmembrane helix</keyword>
<organism evidence="2 3">
    <name type="scientific">Colocasia esculenta</name>
    <name type="common">Wild taro</name>
    <name type="synonym">Arum esculentum</name>
    <dbReference type="NCBI Taxonomy" id="4460"/>
    <lineage>
        <taxon>Eukaryota</taxon>
        <taxon>Viridiplantae</taxon>
        <taxon>Streptophyta</taxon>
        <taxon>Embryophyta</taxon>
        <taxon>Tracheophyta</taxon>
        <taxon>Spermatophyta</taxon>
        <taxon>Magnoliopsida</taxon>
        <taxon>Liliopsida</taxon>
        <taxon>Araceae</taxon>
        <taxon>Aroideae</taxon>
        <taxon>Colocasieae</taxon>
        <taxon>Colocasia</taxon>
    </lineage>
</organism>
<feature type="transmembrane region" description="Helical" evidence="1">
    <location>
        <begin position="221"/>
        <end position="243"/>
    </location>
</feature>
<evidence type="ECO:0000313" key="3">
    <source>
        <dbReference type="Proteomes" id="UP000652761"/>
    </source>
</evidence>
<proteinExistence type="predicted"/>
<comment type="caution">
    <text evidence="2">The sequence shown here is derived from an EMBL/GenBank/DDBJ whole genome shotgun (WGS) entry which is preliminary data.</text>
</comment>
<evidence type="ECO:0000256" key="1">
    <source>
        <dbReference type="SAM" id="Phobius"/>
    </source>
</evidence>